<keyword evidence="2" id="KW-0808">Transferase</keyword>
<dbReference type="CDD" id="cd01650">
    <property type="entry name" value="RT_nLTR_like"/>
    <property type="match status" value="1"/>
</dbReference>
<evidence type="ECO:0000313" key="2">
    <source>
        <dbReference type="EMBL" id="GJS53431.1"/>
    </source>
</evidence>
<gene>
    <name evidence="2" type="ORF">Tco_0626793</name>
</gene>
<dbReference type="PANTHER" id="PTHR33116">
    <property type="entry name" value="REVERSE TRANSCRIPTASE ZINC-BINDING DOMAIN-CONTAINING PROTEIN-RELATED-RELATED"/>
    <property type="match status" value="1"/>
</dbReference>
<dbReference type="InterPro" id="IPR026960">
    <property type="entry name" value="RVT-Znf"/>
</dbReference>
<feature type="domain" description="Reverse transcriptase" evidence="1">
    <location>
        <begin position="289"/>
        <end position="566"/>
    </location>
</feature>
<evidence type="ECO:0000259" key="1">
    <source>
        <dbReference type="PROSITE" id="PS50878"/>
    </source>
</evidence>
<dbReference type="EMBL" id="BQNB010008725">
    <property type="protein sequence ID" value="GJS53431.1"/>
    <property type="molecule type" value="Genomic_DNA"/>
</dbReference>
<organism evidence="2 3">
    <name type="scientific">Tanacetum coccineum</name>
    <dbReference type="NCBI Taxonomy" id="301880"/>
    <lineage>
        <taxon>Eukaryota</taxon>
        <taxon>Viridiplantae</taxon>
        <taxon>Streptophyta</taxon>
        <taxon>Embryophyta</taxon>
        <taxon>Tracheophyta</taxon>
        <taxon>Spermatophyta</taxon>
        <taxon>Magnoliopsida</taxon>
        <taxon>eudicotyledons</taxon>
        <taxon>Gunneridae</taxon>
        <taxon>Pentapetalae</taxon>
        <taxon>asterids</taxon>
        <taxon>campanulids</taxon>
        <taxon>Asterales</taxon>
        <taxon>Asteraceae</taxon>
        <taxon>Asteroideae</taxon>
        <taxon>Anthemideae</taxon>
        <taxon>Anthemidinae</taxon>
        <taxon>Tanacetum</taxon>
    </lineage>
</organism>
<keyword evidence="3" id="KW-1185">Reference proteome</keyword>
<evidence type="ECO:0000313" key="3">
    <source>
        <dbReference type="Proteomes" id="UP001151760"/>
    </source>
</evidence>
<comment type="caution">
    <text evidence="2">The sequence shown here is derived from an EMBL/GenBank/DDBJ whole genome shotgun (WGS) entry which is preliminary data.</text>
</comment>
<keyword evidence="2" id="KW-0548">Nucleotidyltransferase</keyword>
<reference evidence="2" key="2">
    <citation type="submission" date="2022-01" db="EMBL/GenBank/DDBJ databases">
        <authorList>
            <person name="Yamashiro T."/>
            <person name="Shiraishi A."/>
            <person name="Satake H."/>
            <person name="Nakayama K."/>
        </authorList>
    </citation>
    <scope>NUCLEOTIDE SEQUENCE</scope>
</reference>
<dbReference type="Proteomes" id="UP001151760">
    <property type="component" value="Unassembled WGS sequence"/>
</dbReference>
<dbReference type="InterPro" id="IPR043502">
    <property type="entry name" value="DNA/RNA_pol_sf"/>
</dbReference>
<keyword evidence="2" id="KW-0695">RNA-directed DNA polymerase</keyword>
<name>A0ABQ4WLG3_9ASTR</name>
<sequence length="1042" mass="119570">MSKLDRFFITDGLLSLFPHISAVCLDRNLSDHRPILLREVVVDYVPSPFSVFHSWFSFEGFDQMILDTWNGILLDDSNLMVRFKKKLQTLKKEIRIWVKSYKQKQYRCSRDIRSKLRDIDIELHKGGSDDDILLARMDLLKKLNDIQSAEARDRLQKAKIQWAIEGDENSKFFHGIINRKRANLAVKGVMVNGEWLDEPCRVKEEFRLHFANRFSAPSPNRCKLNFVFPNKLSPDLANDLERPITRAEVRNAVWGCGENKSPGPDGFTFEFFRKYWDILGSDFCAAIEWFFEHCMFARGCNSSFIALIPKTQDPKFVSDFRPISLIGSLYKVVTKILANRLSLVMSDLISDVQTAFLHNRQILDGPFIINELLSWCKHKKQQAMVFKVDFAKAYDSVRWDFLDDVLAAFGFGSKWRLWIHGSLYSGMASVLLNGSPSLEFEFHRGLNQGDPLAPCLFILIMESFHLSISRVVDAGIFRGINISDDLNISHLFYADDAVFIGKWNELNLSGIIQILRCFSLLSGLNINLSKSHLLGVGVPFESVNNAAAIIGCSTMRTPFKYLGVMVGDNTSKVHAWDDTISKVKSRLSNWKSKTLSVGGRLTIIKSILGSTPIYAMSIYKVPKAVLKILESIRRNFFNGVNSIERKITWVVWSKILASKKHGGLGVSSFYALNRALLFKWVWRFILGDNSLWYRFIKSMYGTSLSIVSMYRSSIWNSILKEVSLLKDHGIDLLSHCQIRVGNGLRTQFWNEIWIAGTPLRDLFPRIYALETLKGCSVASKLLNPINLSLRRDVRDGVESYQLALLEETIGSTILSNMEDRWTWDLNSDRVFRVKDVRNLLDDHFLPKVATATRWVKFVPIKINIFAWKLYLDRLPTRSNLLLRGVHIPDSSCSVCASGHETSSHLFFSCCFISDVVRLVCRWWNVTWSPFGSYSEWLSWFNSIRLNSFAKGLLEGVFYVSWWSVWIFRNQLLFSAQTPRKDVIFDDIVSHKSTNVVDASVRISYFYERESCGQYTPFREGTRVLNLDDHKMDEGLQCKVGGD</sequence>
<proteinExistence type="predicted"/>
<dbReference type="GO" id="GO:0003964">
    <property type="term" value="F:RNA-directed DNA polymerase activity"/>
    <property type="evidence" value="ECO:0007669"/>
    <property type="project" value="UniProtKB-KW"/>
</dbReference>
<protein>
    <submittedName>
        <fullName evidence="2">RNA-directed DNA polymerase, eukaryota</fullName>
    </submittedName>
</protein>
<dbReference type="PANTHER" id="PTHR33116:SF77">
    <property type="entry name" value="RNA-DIRECTED DNA POLYMERASE"/>
    <property type="match status" value="1"/>
</dbReference>
<reference evidence="2" key="1">
    <citation type="journal article" date="2022" name="Int. J. Mol. Sci.">
        <title>Draft Genome of Tanacetum Coccineum: Genomic Comparison of Closely Related Tanacetum-Family Plants.</title>
        <authorList>
            <person name="Yamashiro T."/>
            <person name="Shiraishi A."/>
            <person name="Nakayama K."/>
            <person name="Satake H."/>
        </authorList>
    </citation>
    <scope>NUCLEOTIDE SEQUENCE</scope>
</reference>
<dbReference type="Pfam" id="PF13966">
    <property type="entry name" value="zf-RVT"/>
    <property type="match status" value="1"/>
</dbReference>
<accession>A0ABQ4WLG3</accession>
<dbReference type="SUPFAM" id="SSF56672">
    <property type="entry name" value="DNA/RNA polymerases"/>
    <property type="match status" value="1"/>
</dbReference>
<dbReference type="Pfam" id="PF00078">
    <property type="entry name" value="RVT_1"/>
    <property type="match status" value="1"/>
</dbReference>
<dbReference type="PROSITE" id="PS50878">
    <property type="entry name" value="RT_POL"/>
    <property type="match status" value="1"/>
</dbReference>
<dbReference type="InterPro" id="IPR000477">
    <property type="entry name" value="RT_dom"/>
</dbReference>